<keyword evidence="1" id="KW-0812">Transmembrane</keyword>
<feature type="transmembrane region" description="Helical" evidence="1">
    <location>
        <begin position="105"/>
        <end position="131"/>
    </location>
</feature>
<feature type="transmembrane region" description="Helical" evidence="1">
    <location>
        <begin position="172"/>
        <end position="197"/>
    </location>
</feature>
<dbReference type="EMBL" id="WBZC01000025">
    <property type="protein sequence ID" value="KAB3534773.1"/>
    <property type="molecule type" value="Genomic_DNA"/>
</dbReference>
<keyword evidence="1" id="KW-0472">Membrane</keyword>
<feature type="transmembrane region" description="Helical" evidence="1">
    <location>
        <begin position="60"/>
        <end position="84"/>
    </location>
</feature>
<evidence type="ECO:0000256" key="1">
    <source>
        <dbReference type="SAM" id="Phobius"/>
    </source>
</evidence>
<dbReference type="AlphaFoldDB" id="A0A6I0F8D8"/>
<reference evidence="2 3" key="1">
    <citation type="submission" date="2019-10" db="EMBL/GenBank/DDBJ databases">
        <title>Alkaliphilus serpentinus sp. nov. and Alkaliphilus pronyensis sp. nov., two novel anaerobic alkaliphilic species isolated from the serpentinized-hosted hydrothermal field of the Prony Bay (New Caledonia).</title>
        <authorList>
            <person name="Postec A."/>
        </authorList>
    </citation>
    <scope>NUCLEOTIDE SEQUENCE [LARGE SCALE GENOMIC DNA]</scope>
    <source>
        <strain evidence="2 3">LacV</strain>
    </source>
</reference>
<protein>
    <submittedName>
        <fullName evidence="2">Uncharacterized protein</fullName>
    </submittedName>
</protein>
<name>A0A6I0F8D8_9FIRM</name>
<evidence type="ECO:0000313" key="3">
    <source>
        <dbReference type="Proteomes" id="UP000432715"/>
    </source>
</evidence>
<gene>
    <name evidence="2" type="ORF">F8154_07885</name>
</gene>
<accession>A0A6I0F8D8</accession>
<keyword evidence="1" id="KW-1133">Transmembrane helix</keyword>
<evidence type="ECO:0000313" key="2">
    <source>
        <dbReference type="EMBL" id="KAB3534773.1"/>
    </source>
</evidence>
<proteinExistence type="predicted"/>
<feature type="transmembrane region" description="Helical" evidence="1">
    <location>
        <begin position="21"/>
        <end position="48"/>
    </location>
</feature>
<feature type="transmembrane region" description="Helical" evidence="1">
    <location>
        <begin position="209"/>
        <end position="230"/>
    </location>
</feature>
<keyword evidence="3" id="KW-1185">Reference proteome</keyword>
<feature type="transmembrane region" description="Helical" evidence="1">
    <location>
        <begin position="137"/>
        <end position="160"/>
    </location>
</feature>
<organism evidence="2 3">
    <name type="scientific">Alkaliphilus pronyensis</name>
    <dbReference type="NCBI Taxonomy" id="1482732"/>
    <lineage>
        <taxon>Bacteria</taxon>
        <taxon>Bacillati</taxon>
        <taxon>Bacillota</taxon>
        <taxon>Clostridia</taxon>
        <taxon>Peptostreptococcales</taxon>
        <taxon>Natronincolaceae</taxon>
        <taxon>Alkaliphilus</taxon>
    </lineage>
</organism>
<comment type="caution">
    <text evidence="2">The sequence shown here is derived from an EMBL/GenBank/DDBJ whole genome shotgun (WGS) entry which is preliminary data.</text>
</comment>
<sequence length="238" mass="27057">MSIINKSTSFKADIKTVMRDPILVMFFMLPAFYPILFKIVVKIITPIIYDYFSVNLVDYYGYILSFSILMTPLMLGSVAGFLMIDERDSKIQELIKITPIGYKGYVINRLMLPFVGSFMYSIVAYLLINIYKIDLLALLLVSFVAGLQAVLIGYLLYTLAADKVQGLTYAKGFGVFSIIAMADIFNINWFTIIASLTPFYWITKLIVDYSLFTVVAALAVNIIYLLILLITTKSYRYK</sequence>
<dbReference type="Proteomes" id="UP000432715">
    <property type="component" value="Unassembled WGS sequence"/>
</dbReference>